<feature type="compositionally biased region" description="Low complexity" evidence="1">
    <location>
        <begin position="54"/>
        <end position="66"/>
    </location>
</feature>
<dbReference type="GeneID" id="27676981"/>
<feature type="compositionally biased region" description="Basic and acidic residues" evidence="1">
    <location>
        <begin position="27"/>
        <end position="43"/>
    </location>
</feature>
<feature type="compositionally biased region" description="Basic residues" evidence="1">
    <location>
        <begin position="103"/>
        <end position="115"/>
    </location>
</feature>
<feature type="region of interest" description="Disordered" evidence="1">
    <location>
        <begin position="419"/>
        <end position="446"/>
    </location>
</feature>
<reference evidence="2 3" key="1">
    <citation type="journal article" date="2015" name="Mol. Plant Microbe Interact.">
        <title>Genome, transcriptome, and functional analyses of Penicillium expansum provide new insights into secondary metabolism and pathogenicity.</title>
        <authorList>
            <person name="Ballester A.R."/>
            <person name="Marcet-Houben M."/>
            <person name="Levin E."/>
            <person name="Sela N."/>
            <person name="Selma-Lazaro C."/>
            <person name="Carmona L."/>
            <person name="Wisniewski M."/>
            <person name="Droby S."/>
            <person name="Gonzalez-Candelas L."/>
            <person name="Gabaldon T."/>
        </authorList>
    </citation>
    <scope>NUCLEOTIDE SEQUENCE [LARGE SCALE GENOMIC DNA]</scope>
    <source>
        <strain evidence="2 3">MD-8</strain>
    </source>
</reference>
<organism evidence="2 3">
    <name type="scientific">Penicillium expansum</name>
    <name type="common">Blue mold rot fungus</name>
    <dbReference type="NCBI Taxonomy" id="27334"/>
    <lineage>
        <taxon>Eukaryota</taxon>
        <taxon>Fungi</taxon>
        <taxon>Dikarya</taxon>
        <taxon>Ascomycota</taxon>
        <taxon>Pezizomycotina</taxon>
        <taxon>Eurotiomycetes</taxon>
        <taxon>Eurotiomycetidae</taxon>
        <taxon>Eurotiales</taxon>
        <taxon>Aspergillaceae</taxon>
        <taxon>Penicillium</taxon>
    </lineage>
</organism>
<sequence>MSTKQLHTPDRAALGESWVMASTASLKPKEDPTKTPNARHESSKATTKTADPASESLTSSSSSSWTISGPELIMPSICETPNIEGSWVEYVRSPKQQGSESMRKRRKVSTQKSAKHREQDRTSAKVGDADAGSSAETTTKQAVPVVKSKSIFSSHTALARKAINAVLIAIILHLLVLPEVVYQAKDLCHLPSIKTLYPNSCITLPTTYPPRSAYHPSAITPEETLATSQRQLEFIFDTALETLTPLSAILKQSESMLGDLESQLKSTFPDARNALDLEFTGSNQAVQTAVWEFDSLRADLRSAIDSLLASRPATEIGGTAALDTRLAIQMRRREEYLGRLRSQIRSKADSLNTRFTTLDDHLEAVDGIVAREERRNPTFPKYRSSEDSSSDRLYSVLDSLPLGPFGAYFFRGRSSGDADANAVTGTESSSSAVASTTSTEPTHTPRPAATLALLRVAATHHRPVADSVLRLSQQLKDLRRVTGAGSTW</sequence>
<comment type="caution">
    <text evidence="2">The sequence shown here is derived from an EMBL/GenBank/DDBJ whole genome shotgun (WGS) entry which is preliminary data.</text>
</comment>
<keyword evidence="3" id="KW-1185">Reference proteome</keyword>
<dbReference type="AlphaFoldDB" id="A0A0A2K5I1"/>
<dbReference type="PhylomeDB" id="A0A0A2K5I1"/>
<evidence type="ECO:0000256" key="1">
    <source>
        <dbReference type="SAM" id="MobiDB-lite"/>
    </source>
</evidence>
<evidence type="ECO:0000313" key="2">
    <source>
        <dbReference type="EMBL" id="KGO63087.1"/>
    </source>
</evidence>
<dbReference type="OrthoDB" id="4179406at2759"/>
<proteinExistence type="predicted"/>
<protein>
    <submittedName>
        <fullName evidence="2">Uncharacterized protein</fullName>
    </submittedName>
</protein>
<feature type="region of interest" description="Disordered" evidence="1">
    <location>
        <begin position="1"/>
        <end position="66"/>
    </location>
</feature>
<feature type="compositionally biased region" description="Low complexity" evidence="1">
    <location>
        <begin position="423"/>
        <end position="446"/>
    </location>
</feature>
<dbReference type="EMBL" id="JQFZ01000016">
    <property type="protein sequence ID" value="KGO63087.1"/>
    <property type="molecule type" value="Genomic_DNA"/>
</dbReference>
<name>A0A0A2K5I1_PENEN</name>
<feature type="region of interest" description="Disordered" evidence="1">
    <location>
        <begin position="94"/>
        <end position="140"/>
    </location>
</feature>
<dbReference type="Proteomes" id="UP000030143">
    <property type="component" value="Unassembled WGS sequence"/>
</dbReference>
<dbReference type="RefSeq" id="XP_016603572.1">
    <property type="nucleotide sequence ID" value="XM_016741562.1"/>
</dbReference>
<dbReference type="VEuPathDB" id="FungiDB:PEXP_071180"/>
<gene>
    <name evidence="2" type="ORF">PEX2_042870</name>
</gene>
<accession>A0A0A2K5I1</accession>
<dbReference type="STRING" id="27334.A0A0A2K5I1"/>
<dbReference type="HOGENOM" id="CLU_590473_0_0_1"/>
<evidence type="ECO:0000313" key="3">
    <source>
        <dbReference type="Proteomes" id="UP000030143"/>
    </source>
</evidence>